<dbReference type="KEGG" id="trr:M419DRAFT_10186"/>
<evidence type="ECO:0000313" key="3">
    <source>
        <dbReference type="Proteomes" id="UP000024376"/>
    </source>
</evidence>
<dbReference type="EMBL" id="KI911153">
    <property type="protein sequence ID" value="ETS00124.1"/>
    <property type="molecule type" value="Genomic_DNA"/>
</dbReference>
<feature type="compositionally biased region" description="Polar residues" evidence="1">
    <location>
        <begin position="41"/>
        <end position="53"/>
    </location>
</feature>
<feature type="region of interest" description="Disordered" evidence="1">
    <location>
        <begin position="1"/>
        <end position="76"/>
    </location>
</feature>
<protein>
    <submittedName>
        <fullName evidence="2">Uncharacterized protein</fullName>
    </submittedName>
</protein>
<accession>A0A024S461</accession>
<proteinExistence type="predicted"/>
<dbReference type="AlphaFoldDB" id="A0A024S461"/>
<dbReference type="Proteomes" id="UP000024376">
    <property type="component" value="Unassembled WGS sequence"/>
</dbReference>
<dbReference type="HOGENOM" id="CLU_1143250_0_0_1"/>
<gene>
    <name evidence="2" type="ORF">M419DRAFT_10186</name>
</gene>
<reference evidence="3" key="1">
    <citation type="journal article" date="2013" name="Ind. Biotechnol.">
        <title>Comparative genomics analysis of Trichoderma reesei strains.</title>
        <authorList>
            <person name="Koike H."/>
            <person name="Aerts A."/>
            <person name="LaButti K."/>
            <person name="Grigoriev I.V."/>
            <person name="Baker S.E."/>
        </authorList>
    </citation>
    <scope>NUCLEOTIDE SEQUENCE [LARGE SCALE GENOMIC DNA]</scope>
    <source>
        <strain evidence="3">ATCC 56765 / BCRC 32924 / NRRL 11460 / Rut C-30</strain>
    </source>
</reference>
<dbReference type="OrthoDB" id="10523562at2759"/>
<sequence>MGRLRDAPTSPCAAPDGVRCDDTSTKGRGGTPIDDSDESRTMSGIATPTSSHNDALADEHDDCTPRGGDDGPRQPSDIIARLAKKLAKYYALEPAREDTPCFTQGSRRQLLNYWKRCVVYASSPLPAAQWLRIESSLRDFGKDMFQFKEEFWSLANYADPSNIYTGANICWRPALVSTARGCKRVNGAVISQFSTAPTLRRRGHGARFLMRLAEEMDRRKGEERIEFSVVFGGPDTNFLKQRG</sequence>
<evidence type="ECO:0000256" key="1">
    <source>
        <dbReference type="SAM" id="MobiDB-lite"/>
    </source>
</evidence>
<feature type="compositionally biased region" description="Basic and acidic residues" evidence="1">
    <location>
        <begin position="55"/>
        <end position="72"/>
    </location>
</feature>
<evidence type="ECO:0000313" key="2">
    <source>
        <dbReference type="EMBL" id="ETS00124.1"/>
    </source>
</evidence>
<name>A0A024S461_HYPJR</name>
<organism evidence="2 3">
    <name type="scientific">Hypocrea jecorina (strain ATCC 56765 / BCRC 32924 / NRRL 11460 / Rut C-30)</name>
    <name type="common">Trichoderma reesei</name>
    <dbReference type="NCBI Taxonomy" id="1344414"/>
    <lineage>
        <taxon>Eukaryota</taxon>
        <taxon>Fungi</taxon>
        <taxon>Dikarya</taxon>
        <taxon>Ascomycota</taxon>
        <taxon>Pezizomycotina</taxon>
        <taxon>Sordariomycetes</taxon>
        <taxon>Hypocreomycetidae</taxon>
        <taxon>Hypocreales</taxon>
        <taxon>Hypocreaceae</taxon>
        <taxon>Trichoderma</taxon>
    </lineage>
</organism>